<accession>A0A1J4V2S2</accession>
<organism evidence="1 2">
    <name type="scientific">Candidatus Nomurabacteria bacterium CG1_02_43_90</name>
    <dbReference type="NCBI Taxonomy" id="1805281"/>
    <lineage>
        <taxon>Bacteria</taxon>
        <taxon>Candidatus Nomuraibacteriota</taxon>
    </lineage>
</organism>
<dbReference type="EMBL" id="MNVN01000021">
    <property type="protein sequence ID" value="OIO30275.1"/>
    <property type="molecule type" value="Genomic_DNA"/>
</dbReference>
<name>A0A1J4V2S2_9BACT</name>
<dbReference type="Proteomes" id="UP000181992">
    <property type="component" value="Unassembled WGS sequence"/>
</dbReference>
<reference evidence="1 2" key="1">
    <citation type="journal article" date="2016" name="Environ. Microbiol.">
        <title>Genomic resolution of a cold subsurface aquifer community provides metabolic insights for novel microbes adapted to high CO concentrations.</title>
        <authorList>
            <person name="Probst A.J."/>
            <person name="Castelle C.J."/>
            <person name="Singh A."/>
            <person name="Brown C.T."/>
            <person name="Anantharaman K."/>
            <person name="Sharon I."/>
            <person name="Hug L.A."/>
            <person name="Burstein D."/>
            <person name="Emerson J.B."/>
            <person name="Thomas B.C."/>
            <person name="Banfield J.F."/>
        </authorList>
    </citation>
    <scope>NUCLEOTIDE SEQUENCE [LARGE SCALE GENOMIC DNA]</scope>
    <source>
        <strain evidence="1">CG1_02_43_90</strain>
    </source>
</reference>
<sequence length="166" mass="18636">MLQFKLELGFPHLDLSQATLADILEFHEENSEKILIDQGFGIAASIAGKHHNYRNLKMRFPISTSVLKVSITLEELLTLSDIEQALSSKRSYKETLKMPSLLSGLIAETERHNINPIITSLLVGQEISRISGEDRAGYDKKEMLALGNCEKFVHDHQVAIDEFTTV</sequence>
<dbReference type="AlphaFoldDB" id="A0A1J4V2S2"/>
<comment type="caution">
    <text evidence="1">The sequence shown here is derived from an EMBL/GenBank/DDBJ whole genome shotgun (WGS) entry which is preliminary data.</text>
</comment>
<gene>
    <name evidence="1" type="ORF">AUJ77_03470</name>
</gene>
<evidence type="ECO:0000313" key="1">
    <source>
        <dbReference type="EMBL" id="OIO30275.1"/>
    </source>
</evidence>
<protein>
    <submittedName>
        <fullName evidence="1">Uncharacterized protein</fullName>
    </submittedName>
</protein>
<evidence type="ECO:0000313" key="2">
    <source>
        <dbReference type="Proteomes" id="UP000181992"/>
    </source>
</evidence>
<proteinExistence type="predicted"/>